<dbReference type="AlphaFoldDB" id="A0A6D0KAM2"/>
<feature type="non-terminal residue" evidence="1">
    <location>
        <position position="44"/>
    </location>
</feature>
<reference evidence="1 2" key="1">
    <citation type="submission" date="2019-12" db="EMBL/GenBank/DDBJ databases">
        <title>Enteriobacteria Tanzani isolates_8377-8380.</title>
        <authorList>
            <person name="Subbiah M."/>
            <person name="Call D."/>
        </authorList>
    </citation>
    <scope>NUCLEOTIDE SEQUENCE [LARGE SCALE GENOMIC DNA]</scope>
    <source>
        <strain evidence="1 2">8378wC7</strain>
    </source>
</reference>
<gene>
    <name evidence="1" type="ORF">GP954_34785</name>
</gene>
<accession>A0A6D0KAM2</accession>
<proteinExistence type="predicted"/>
<dbReference type="Proteomes" id="UP000480485">
    <property type="component" value="Unassembled WGS sequence"/>
</dbReference>
<protein>
    <submittedName>
        <fullName evidence="1">Phage tail protein</fullName>
    </submittedName>
</protein>
<evidence type="ECO:0000313" key="2">
    <source>
        <dbReference type="Proteomes" id="UP000480485"/>
    </source>
</evidence>
<dbReference type="EMBL" id="WTRN01003042">
    <property type="protein sequence ID" value="MWT90242.1"/>
    <property type="molecule type" value="Genomic_DNA"/>
</dbReference>
<name>A0A6D0KAM2_ECOLX</name>
<comment type="caution">
    <text evidence="1">The sequence shown here is derived from an EMBL/GenBank/DDBJ whole genome shotgun (WGS) entry which is preliminary data.</text>
</comment>
<sequence>MNTGEKKLLRGWTLFLPGGIRLQGAHEYTPPAINISTVDIKTGA</sequence>
<evidence type="ECO:0000313" key="1">
    <source>
        <dbReference type="EMBL" id="MWT90242.1"/>
    </source>
</evidence>
<organism evidence="1 2">
    <name type="scientific">Escherichia coli</name>
    <dbReference type="NCBI Taxonomy" id="562"/>
    <lineage>
        <taxon>Bacteria</taxon>
        <taxon>Pseudomonadati</taxon>
        <taxon>Pseudomonadota</taxon>
        <taxon>Gammaproteobacteria</taxon>
        <taxon>Enterobacterales</taxon>
        <taxon>Enterobacteriaceae</taxon>
        <taxon>Escherichia</taxon>
    </lineage>
</organism>